<dbReference type="InterPro" id="IPR013320">
    <property type="entry name" value="ConA-like_dom_sf"/>
</dbReference>
<dbReference type="RefSeq" id="WP_122935019.1">
    <property type="nucleotide sequence ID" value="NZ_JBHSNT010000007.1"/>
</dbReference>
<dbReference type="SMART" id="SM00560">
    <property type="entry name" value="LamGL"/>
    <property type="match status" value="2"/>
</dbReference>
<dbReference type="PANTHER" id="PTHR43301">
    <property type="entry name" value="ARABINAN ENDO-1,5-ALPHA-L-ARABINOSIDASE"/>
    <property type="match status" value="1"/>
</dbReference>
<comment type="caution">
    <text evidence="10">The sequence shown here is derived from an EMBL/GenBank/DDBJ whole genome shotgun (WGS) entry which is preliminary data.</text>
</comment>
<proteinExistence type="inferred from homology"/>
<dbReference type="CDD" id="cd08983">
    <property type="entry name" value="GH43_Bt3655-like"/>
    <property type="match status" value="1"/>
</dbReference>
<dbReference type="InterPro" id="IPR046780">
    <property type="entry name" value="aBig_2"/>
</dbReference>
<dbReference type="InterPro" id="IPR006710">
    <property type="entry name" value="Glyco_hydro_43"/>
</dbReference>
<dbReference type="InterPro" id="IPR006558">
    <property type="entry name" value="LamG-like"/>
</dbReference>
<dbReference type="GO" id="GO:0006032">
    <property type="term" value="P:chitin catabolic process"/>
    <property type="evidence" value="ECO:0007669"/>
    <property type="project" value="InterPro"/>
</dbReference>
<evidence type="ECO:0000313" key="10">
    <source>
        <dbReference type="EMBL" id="RNB52179.1"/>
    </source>
</evidence>
<dbReference type="Pfam" id="PF07532">
    <property type="entry name" value="Big_4"/>
    <property type="match status" value="2"/>
</dbReference>
<gene>
    <name evidence="10" type="ORF">EDM22_00180</name>
</gene>
<dbReference type="Pfam" id="PF04616">
    <property type="entry name" value="Glyco_hydro_43"/>
    <property type="match status" value="2"/>
</dbReference>
<dbReference type="EMBL" id="RHHB01000001">
    <property type="protein sequence ID" value="RNB52179.1"/>
    <property type="molecule type" value="Genomic_DNA"/>
</dbReference>
<dbReference type="Pfam" id="PF08329">
    <property type="entry name" value="ChitinaseA_N"/>
    <property type="match status" value="1"/>
</dbReference>
<dbReference type="OrthoDB" id="9758923at2"/>
<evidence type="ECO:0000256" key="5">
    <source>
        <dbReference type="ARBA" id="ARBA00023157"/>
    </source>
</evidence>
<evidence type="ECO:0000256" key="6">
    <source>
        <dbReference type="ARBA" id="ARBA00023295"/>
    </source>
</evidence>
<dbReference type="Gene3D" id="2.60.40.10">
    <property type="entry name" value="Immunoglobulins"/>
    <property type="match status" value="2"/>
</dbReference>
<keyword evidence="3 8" id="KW-0732">Signal</keyword>
<dbReference type="SUPFAM" id="SSF49899">
    <property type="entry name" value="Concanavalin A-like lectins/glucanases"/>
    <property type="match status" value="2"/>
</dbReference>
<dbReference type="InterPro" id="IPR013540">
    <property type="entry name" value="ChitinaseA_N"/>
</dbReference>
<dbReference type="SUPFAM" id="SSF75005">
    <property type="entry name" value="Arabinanase/levansucrase/invertase"/>
    <property type="match status" value="3"/>
</dbReference>
<feature type="domain" description="LamG-like jellyroll fold" evidence="9">
    <location>
        <begin position="899"/>
        <end position="1049"/>
    </location>
</feature>
<dbReference type="Gene3D" id="2.115.10.20">
    <property type="entry name" value="Glycosyl hydrolase domain, family 43"/>
    <property type="match status" value="2"/>
</dbReference>
<accession>A0A3M8AMB3</accession>
<dbReference type="InterPro" id="IPR011081">
    <property type="entry name" value="Big_4"/>
</dbReference>
<dbReference type="CDD" id="cd18819">
    <property type="entry name" value="GH43_LbAraf43-like"/>
    <property type="match status" value="1"/>
</dbReference>
<dbReference type="InterPro" id="IPR050727">
    <property type="entry name" value="GH43_arabinanases"/>
</dbReference>
<evidence type="ECO:0000313" key="11">
    <source>
        <dbReference type="Proteomes" id="UP000275048"/>
    </source>
</evidence>
<evidence type="ECO:0000256" key="2">
    <source>
        <dbReference type="ARBA" id="ARBA00009865"/>
    </source>
</evidence>
<dbReference type="Proteomes" id="UP000275048">
    <property type="component" value="Unassembled WGS sequence"/>
</dbReference>
<dbReference type="InterPro" id="IPR023296">
    <property type="entry name" value="Glyco_hydro_beta-prop_sf"/>
</dbReference>
<feature type="signal peptide" evidence="8">
    <location>
        <begin position="1"/>
        <end position="28"/>
    </location>
</feature>
<feature type="domain" description="LamG-like jellyroll fold" evidence="9">
    <location>
        <begin position="97"/>
        <end position="240"/>
    </location>
</feature>
<comment type="similarity">
    <text evidence="2">Belongs to the glycosyl hydrolase 43 family.</text>
</comment>
<keyword evidence="6" id="KW-0326">Glycosidase</keyword>
<dbReference type="Pfam" id="PF20578">
    <property type="entry name" value="aBig_2"/>
    <property type="match status" value="4"/>
</dbReference>
<evidence type="ECO:0000256" key="3">
    <source>
        <dbReference type="ARBA" id="ARBA00022729"/>
    </source>
</evidence>
<feature type="region of interest" description="Disordered" evidence="7">
    <location>
        <begin position="1375"/>
        <end position="1394"/>
    </location>
</feature>
<dbReference type="InterPro" id="IPR014756">
    <property type="entry name" value="Ig_E-set"/>
</dbReference>
<keyword evidence="11" id="KW-1185">Reference proteome</keyword>
<feature type="chain" id="PRO_5018248056" description="LamG-like jellyroll fold domain-containing protein" evidence="8">
    <location>
        <begin position="29"/>
        <end position="2207"/>
    </location>
</feature>
<dbReference type="NCBIfam" id="NF047446">
    <property type="entry name" value="barrel_OmpL47"/>
    <property type="match status" value="1"/>
</dbReference>
<evidence type="ECO:0000256" key="8">
    <source>
        <dbReference type="SAM" id="SignalP"/>
    </source>
</evidence>
<dbReference type="SUPFAM" id="SSF81296">
    <property type="entry name" value="E set domains"/>
    <property type="match status" value="2"/>
</dbReference>
<evidence type="ECO:0000259" key="9">
    <source>
        <dbReference type="SMART" id="SM00560"/>
    </source>
</evidence>
<dbReference type="PANTHER" id="PTHR43301:SF3">
    <property type="entry name" value="ARABINAN ENDO-1,5-ALPHA-L-ARABINOSIDASE A-RELATED"/>
    <property type="match status" value="1"/>
</dbReference>
<dbReference type="InterPro" id="IPR013783">
    <property type="entry name" value="Ig-like_fold"/>
</dbReference>
<name>A0A3M8AMB3_9MICO</name>
<keyword evidence="4" id="KW-0378">Hydrolase</keyword>
<dbReference type="InterPro" id="IPR058094">
    <property type="entry name" value="Ig-like_OmpL47-like"/>
</dbReference>
<sequence>MVLRRLAGLTIALVALIAPLAVTSSAQAAPTTDGLVAWYPLDETTGTVAKDASGNGRNGTVEGAATWLDGNGFRFGGGAASSGNAIKLPDNVTAGLASITVSLDVWVDPALTGNHFVYNLGNLAVGSPQSGTGYLFTTTTPYRATISNAAWSNEQVTSKGSNLAKAAWKHLTYTQTGTVGTLFENGVQVAQKTNVAYTPAQIGNGVTTRNYLGRSAYAADNSFMGVVRDVRIYNRALAAAEVLELSTTSHTALVASDATWVESALGDVSAVTSDLSLPARGPARAGITWSSSDTAIIADTGVVTRPTQDTVVNLTATVAIDAISQTRVIPVTVKGAASPDQAAVDTAVEKLVVNGLDDVRGNLTLPTTGAGGVTVAWASSDAAVIDGTGIVHRPAHGEAAASVELTATFTKGAASAQKTYPATVPALPAQVDPEAYLFTYFTGDSIAGEKIYFGASNGDNAQDWITLNDSNPVLTSTQGTTGLRDPFVIRSPEGDTFYLIATDLSIGGGTSWDASQRSGSKYIEVWESTDLVHWSDQRHVRVSPDTAGNTWAPEAYYDESIGAYVVFWASKLYAESDPNHTGSTYNRMLYATTRDFRTFSEPKVWQDTGVSRIDSTVIKVGDTYHRFTKDEGNATGCVDIIEETSTDLRAVTTTTSPTGTWALKDTCIGRDAGTAAVEGPTVFAANPGDVNGAGYYLLVDEYGGRKYIPLHSQGLGADAAWQAPANFTLPSPAPRHGTVLPVTAEEYARVLGAYLPDATGTETLRLNTPIGTEATLPSKVGVTFADGSSRSIAVTWEEPPAGYADQAGEVQVHGVVAGLGLEATAVIRVLSATGDLRLHYDFSQVDGTRVPDSSPYGNDGVIRGTGATVSGDVLTLPGGGSTSGAAYVQLPTGLFDGKDTLTISTWLKNDTAAGNYSAMFFGTTQSTPSQYWLLNPRNPQGRVKSVVTNGLNASAPWGTEYGISPTNSAQGIAGPLTSSDWGLYTTVIQPGSITAYLNGDLIGTVATTRTVSQFGSNLVAYLGKSSYPDAFYKGGIRDVKVYTTARSAAEIAGEYFAGVDDPAAVQRAVDADAAALDLGPSVIAADLDLPALGAHGSAIAWSSSDAGVIAEDGTVTRPAADDASVTLTATLTLGGQTATRAFAFTVLADTPQKDLDLVALRFELGITHVADSIVLRSGVGDVDIAWSSSMPEVLDGDGAIHRQAAATSVTLTAAFTRDGLTSTRTFDVTVLAEERGRVGSYIRTGDTTRTDVLHLAASVEGIAYSAVNNGRGVLYPTLGSAKFGAPVLFRHPDGAFGLVATENGAGSRIYVYDSADLVAYSNERLVRFTSTSHSAARVAVAYDNGIGAYRLTYVNTADGLTYQVTTGDFASFTPPQRATEGEGMPPAESGSFPTGSLDTASIGVTAAEYERVTGKLGRVASTGVRAFDDLALDAGTAFELPATATVEYSSGSTATMPVEWDAADLAAVDTSKPGEYLVDGTVQRREFADPLIERRADPDVTIGDDGWYYFTASYPMTKASDPEGYDRVILRRAQTIDALATAPEVTIWDEASDPALNRYIWAPELTKIGDDWYILFTAARTGGVWDIRPAMLKFTGDSFSGEAALDPANWTSLGSVKAAAGDPIAFTNFSLDMTHFESGGKHYVIWAEKPSGGSTLRMAEIDPANPAQLTSQSILLSSPQFAWEKNAGDSIDEGPAVIEHDGRLYVAFSAGTVDDKYCIGLLTADVGANLMDPASWTKSGYPLLTTDDVPGQFGPGHNSFTIDEYGNPVIVYHSRTVGDTSNTGEAADGGLYDPRRHTRAALVAWDVDGAPVFNQTEQERLSDEQAAVQLRIVVAVPQITATVDPAAPSGANGWYTGPVTIGLALEEGPAATIEARVDGGAWTAYGEPITLSDDGLHRVEYRAVVAGAPVAESAGAVDVRIDATAPTIGHTLDPDAGYGWVGTPVTATLEAADAASGIDRLEYRLDGGTWQTTGDTLELDEVGVHEVEVQAVDVAGNVSATDRFTVDIAPADGATRAPGTGQLSSDNGWDTGLLDGDYRITMNLWWGENGSRFTLYENGVEVGSKWLTGASPAAQTTSIALTGRPNGTYVYTGVLTNSKGSTPTGSLTVQVTDANPGKPVLSHDNQDRDGKYTVTANLWWGTNATSYRFFENGVVVAQGALAAATPNAQSAALKVTGKPKGSYEYTVEFRNAAGATVSKPLTVTVSK</sequence>
<protein>
    <recommendedName>
        <fullName evidence="9">LamG-like jellyroll fold domain-containing protein</fullName>
    </recommendedName>
</protein>
<keyword evidence="5" id="KW-1015">Disulfide bond</keyword>
<comment type="pathway">
    <text evidence="1">Glycan metabolism; L-arabinan degradation.</text>
</comment>
<dbReference type="Pfam" id="PF13385">
    <property type="entry name" value="Laminin_G_3"/>
    <property type="match status" value="2"/>
</dbReference>
<dbReference type="GO" id="GO:0004568">
    <property type="term" value="F:chitinase activity"/>
    <property type="evidence" value="ECO:0007669"/>
    <property type="project" value="InterPro"/>
</dbReference>
<organism evidence="10 11">
    <name type="scientific">Agromyces tardus</name>
    <dbReference type="NCBI Taxonomy" id="2583849"/>
    <lineage>
        <taxon>Bacteria</taxon>
        <taxon>Bacillati</taxon>
        <taxon>Actinomycetota</taxon>
        <taxon>Actinomycetes</taxon>
        <taxon>Micrococcales</taxon>
        <taxon>Microbacteriaceae</taxon>
        <taxon>Agromyces</taxon>
    </lineage>
</organism>
<dbReference type="GO" id="GO:0005975">
    <property type="term" value="P:carbohydrate metabolic process"/>
    <property type="evidence" value="ECO:0007669"/>
    <property type="project" value="InterPro"/>
</dbReference>
<reference evidence="10 11" key="1">
    <citation type="submission" date="2018-10" db="EMBL/GenBank/DDBJ databases">
        <title>Isolation, diversity and antibacterial activity of antinobacteria from the wheat rhizosphere soil.</title>
        <authorList>
            <person name="Sun T."/>
        </authorList>
    </citation>
    <scope>NUCLEOTIDE SEQUENCE [LARGE SCALE GENOMIC DNA]</scope>
    <source>
        <strain evidence="10 11">SJ-23</strain>
    </source>
</reference>
<dbReference type="Gene3D" id="2.60.120.200">
    <property type="match status" value="2"/>
</dbReference>
<evidence type="ECO:0000256" key="1">
    <source>
        <dbReference type="ARBA" id="ARBA00004834"/>
    </source>
</evidence>
<evidence type="ECO:0000256" key="4">
    <source>
        <dbReference type="ARBA" id="ARBA00022801"/>
    </source>
</evidence>
<evidence type="ECO:0000256" key="7">
    <source>
        <dbReference type="SAM" id="MobiDB-lite"/>
    </source>
</evidence>